<gene>
    <name evidence="8" type="ORF">CDAUBV1_LOCUS3259</name>
</gene>
<organism evidence="8 9">
    <name type="scientific">Calicophoron daubneyi</name>
    <name type="common">Rumen fluke</name>
    <name type="synonym">Paramphistomum daubneyi</name>
    <dbReference type="NCBI Taxonomy" id="300641"/>
    <lineage>
        <taxon>Eukaryota</taxon>
        <taxon>Metazoa</taxon>
        <taxon>Spiralia</taxon>
        <taxon>Lophotrochozoa</taxon>
        <taxon>Platyhelminthes</taxon>
        <taxon>Trematoda</taxon>
        <taxon>Digenea</taxon>
        <taxon>Plagiorchiida</taxon>
        <taxon>Pronocephalata</taxon>
        <taxon>Paramphistomoidea</taxon>
        <taxon>Paramphistomidae</taxon>
        <taxon>Calicophoron</taxon>
    </lineage>
</organism>
<comment type="subcellular location">
    <subcellularLocation>
        <location evidence="1">Cell membrane</location>
        <topology evidence="1">Peripheral membrane protein</topology>
    </subcellularLocation>
    <subcellularLocation>
        <location evidence="2">Cytoplasm</location>
    </subcellularLocation>
</comment>
<comment type="similarity">
    <text evidence="3">Belongs to the PDCD10 family.</text>
</comment>
<comment type="caution">
    <text evidence="8">The sequence shown here is derived from an EMBL/GenBank/DDBJ whole genome shotgun (WGS) entry which is preliminary data.</text>
</comment>
<accession>A0AAV2T1G4</accession>
<dbReference type="GO" id="GO:0019901">
    <property type="term" value="F:protein kinase binding"/>
    <property type="evidence" value="ECO:0007669"/>
    <property type="project" value="TreeGrafter"/>
</dbReference>
<evidence type="ECO:0000256" key="3">
    <source>
        <dbReference type="ARBA" id="ARBA00009181"/>
    </source>
</evidence>
<dbReference type="InterPro" id="IPR053750">
    <property type="entry name" value="PDCD10_Homolog"/>
</dbReference>
<dbReference type="Proteomes" id="UP001497525">
    <property type="component" value="Unassembled WGS sequence"/>
</dbReference>
<dbReference type="Pfam" id="PF06840">
    <property type="entry name" value="PDC10_C"/>
    <property type="match status" value="1"/>
</dbReference>
<dbReference type="PANTHER" id="PTHR13250:SF1">
    <property type="entry name" value="PROGRAMMED CELL DEATH PROTEIN 10"/>
    <property type="match status" value="1"/>
</dbReference>
<dbReference type="InterPro" id="IPR009652">
    <property type="entry name" value="PDCD10"/>
</dbReference>
<evidence type="ECO:0000256" key="6">
    <source>
        <dbReference type="ARBA" id="ARBA00023136"/>
    </source>
</evidence>
<evidence type="ECO:0000256" key="4">
    <source>
        <dbReference type="ARBA" id="ARBA00022475"/>
    </source>
</evidence>
<evidence type="ECO:0000256" key="5">
    <source>
        <dbReference type="ARBA" id="ARBA00022490"/>
    </source>
</evidence>
<dbReference type="PANTHER" id="PTHR13250">
    <property type="entry name" value="TF-1 CELL APOPTOSIS RELATED PROTEIN-15"/>
    <property type="match status" value="1"/>
</dbReference>
<keyword evidence="5" id="KW-0963">Cytoplasm</keyword>
<dbReference type="Gene3D" id="1.20.120.1950">
    <property type="match status" value="1"/>
</dbReference>
<reference evidence="8" key="1">
    <citation type="submission" date="2024-06" db="EMBL/GenBank/DDBJ databases">
        <authorList>
            <person name="Liu X."/>
            <person name="Lenzi L."/>
            <person name="Haldenby T S."/>
            <person name="Uol C."/>
        </authorList>
    </citation>
    <scope>NUCLEOTIDE SEQUENCE</scope>
</reference>
<evidence type="ECO:0000313" key="9">
    <source>
        <dbReference type="Proteomes" id="UP001497525"/>
    </source>
</evidence>
<protein>
    <recommendedName>
        <fullName evidence="7">Programmed cell death protein 10 dimerisation domain-containing protein</fullName>
    </recommendedName>
</protein>
<proteinExistence type="inferred from homology"/>
<keyword evidence="4" id="KW-1003">Cell membrane</keyword>
<dbReference type="InterPro" id="IPR048288">
    <property type="entry name" value="PDCD10_N"/>
</dbReference>
<evidence type="ECO:0000256" key="2">
    <source>
        <dbReference type="ARBA" id="ARBA00004496"/>
    </source>
</evidence>
<dbReference type="EMBL" id="CAXLJL010000079">
    <property type="protein sequence ID" value="CAL5131075.1"/>
    <property type="molecule type" value="Genomic_DNA"/>
</dbReference>
<evidence type="ECO:0000256" key="1">
    <source>
        <dbReference type="ARBA" id="ARBA00004202"/>
    </source>
</evidence>
<dbReference type="GO" id="GO:0005737">
    <property type="term" value="C:cytoplasm"/>
    <property type="evidence" value="ECO:0007669"/>
    <property type="project" value="UniProtKB-SubCell"/>
</dbReference>
<keyword evidence="6" id="KW-0472">Membrane</keyword>
<feature type="domain" description="Programmed cell death protein 10 dimerisation" evidence="7">
    <location>
        <begin position="13"/>
        <end position="51"/>
    </location>
</feature>
<sequence length="197" mass="22223">MCTAAAPLLFDTLSTLDHKDHVSTDCLRSAFERVEAKLPGFSERFLIGLLHHFGQVTDVSAAELSLWLATLEEAPIAEHYCDRRLFEFACSGYLMKRALACIPKQIEERQNFIEAIREVAISLRRFLDSSVAVESAVSPEEKQILRNETREMVHLCKEFSGTLKSYFGMSDKNPVFESAARLIHCINTLLGAVNQNR</sequence>
<name>A0AAV2T1G4_CALDB</name>
<evidence type="ECO:0000259" key="7">
    <source>
        <dbReference type="Pfam" id="PF20929"/>
    </source>
</evidence>
<dbReference type="GO" id="GO:1903358">
    <property type="term" value="P:regulation of Golgi organization"/>
    <property type="evidence" value="ECO:0007669"/>
    <property type="project" value="TreeGrafter"/>
</dbReference>
<evidence type="ECO:0000313" key="8">
    <source>
        <dbReference type="EMBL" id="CAL5131075.1"/>
    </source>
</evidence>
<dbReference type="GO" id="GO:0005886">
    <property type="term" value="C:plasma membrane"/>
    <property type="evidence" value="ECO:0007669"/>
    <property type="project" value="UniProtKB-SubCell"/>
</dbReference>
<dbReference type="AlphaFoldDB" id="A0AAV2T1G4"/>
<dbReference type="GO" id="GO:0090443">
    <property type="term" value="C:FAR/SIN/STRIPAK complex"/>
    <property type="evidence" value="ECO:0007669"/>
    <property type="project" value="TreeGrafter"/>
</dbReference>
<dbReference type="Pfam" id="PF20929">
    <property type="entry name" value="PDCD10_N"/>
    <property type="match status" value="1"/>
</dbReference>